<evidence type="ECO:0000256" key="8">
    <source>
        <dbReference type="ARBA" id="ARBA00023027"/>
    </source>
</evidence>
<dbReference type="SUPFAM" id="SSF53706">
    <property type="entry name" value="Formate dehydrogenase/DMSO reductase, domains 1-3"/>
    <property type="match status" value="1"/>
</dbReference>
<feature type="domain" description="4Fe-4S His(Cys)3-ligated-type" evidence="12">
    <location>
        <begin position="104"/>
        <end position="143"/>
    </location>
</feature>
<evidence type="ECO:0000256" key="6">
    <source>
        <dbReference type="ARBA" id="ARBA00023004"/>
    </source>
</evidence>
<evidence type="ECO:0000259" key="11">
    <source>
        <dbReference type="PROSITE" id="PS51669"/>
    </source>
</evidence>
<keyword evidence="8" id="KW-0520">NAD</keyword>
<dbReference type="PANTHER" id="PTHR43105">
    <property type="entry name" value="RESPIRATORY NITRATE REDUCTASE"/>
    <property type="match status" value="1"/>
</dbReference>
<evidence type="ECO:0000259" key="12">
    <source>
        <dbReference type="PROSITE" id="PS51839"/>
    </source>
</evidence>
<dbReference type="Gene3D" id="3.40.50.740">
    <property type="match status" value="1"/>
</dbReference>
<keyword evidence="4" id="KW-0479">Metal-binding</keyword>
<gene>
    <name evidence="13" type="ORF">LVJ94_30515</name>
</gene>
<keyword evidence="6" id="KW-0408">Iron</keyword>
<name>A0ABZ2KY54_9BACT</name>
<dbReference type="Gene3D" id="2.20.25.90">
    <property type="entry name" value="ADC-like domains"/>
    <property type="match status" value="1"/>
</dbReference>
<evidence type="ECO:0000256" key="5">
    <source>
        <dbReference type="ARBA" id="ARBA00022967"/>
    </source>
</evidence>
<evidence type="ECO:0000256" key="4">
    <source>
        <dbReference type="ARBA" id="ARBA00022723"/>
    </source>
</evidence>
<dbReference type="InterPro" id="IPR054351">
    <property type="entry name" value="NADH_UbQ_OxRdtase_ferredoxin"/>
</dbReference>
<feature type="domain" description="2Fe-2S ferredoxin-type" evidence="10">
    <location>
        <begin position="1"/>
        <end position="103"/>
    </location>
</feature>
<dbReference type="InterPro" id="IPR006656">
    <property type="entry name" value="Mopterin_OxRdtase"/>
</dbReference>
<dbReference type="InterPro" id="IPR000283">
    <property type="entry name" value="NADH_UbQ_OxRdtase_75kDa_su_CS"/>
</dbReference>
<dbReference type="InterPro" id="IPR019574">
    <property type="entry name" value="NADH_UbQ_OxRdtase_Gsu_4Fe4S-bd"/>
</dbReference>
<dbReference type="Pfam" id="PF13510">
    <property type="entry name" value="Fer2_4"/>
    <property type="match status" value="1"/>
</dbReference>
<reference evidence="13" key="1">
    <citation type="submission" date="2021-12" db="EMBL/GenBank/DDBJ databases">
        <title>Discovery of the Pendulisporaceae a myxobacterial family with distinct sporulation behavior and unique specialized metabolism.</title>
        <authorList>
            <person name="Garcia R."/>
            <person name="Popoff A."/>
            <person name="Bader C.D."/>
            <person name="Loehr J."/>
            <person name="Walesch S."/>
            <person name="Walt C."/>
            <person name="Boldt J."/>
            <person name="Bunk B."/>
            <person name="Haeckl F.J.F.P.J."/>
            <person name="Gunesch A.P."/>
            <person name="Birkelbach J."/>
            <person name="Nuebel U."/>
            <person name="Pietschmann T."/>
            <person name="Bach T."/>
            <person name="Mueller R."/>
        </authorList>
    </citation>
    <scope>NUCLEOTIDE SEQUENCE</scope>
    <source>
        <strain evidence="13">MSr11367</strain>
    </source>
</reference>
<keyword evidence="14" id="KW-1185">Reference proteome</keyword>
<evidence type="ECO:0000256" key="7">
    <source>
        <dbReference type="ARBA" id="ARBA00023014"/>
    </source>
</evidence>
<evidence type="ECO:0000313" key="13">
    <source>
        <dbReference type="EMBL" id="WXB01242.1"/>
    </source>
</evidence>
<keyword evidence="7" id="KW-0411">Iron-sulfur</keyword>
<dbReference type="Pfam" id="PF22117">
    <property type="entry name" value="Fer4_Nqo3"/>
    <property type="match status" value="1"/>
</dbReference>
<evidence type="ECO:0000256" key="1">
    <source>
        <dbReference type="ARBA" id="ARBA00001966"/>
    </source>
</evidence>
<dbReference type="EMBL" id="CP089983">
    <property type="protein sequence ID" value="WXB01242.1"/>
    <property type="molecule type" value="Genomic_DNA"/>
</dbReference>
<dbReference type="InterPro" id="IPR001041">
    <property type="entry name" value="2Fe-2S_ferredoxin-type"/>
</dbReference>
<accession>A0ABZ2KY54</accession>
<comment type="similarity">
    <text evidence="2">Belongs to the complex I 75 kDa subunit family.</text>
</comment>
<dbReference type="Proteomes" id="UP001374803">
    <property type="component" value="Chromosome"/>
</dbReference>
<dbReference type="SUPFAM" id="SSF54862">
    <property type="entry name" value="4Fe-4S ferredoxins"/>
    <property type="match status" value="1"/>
</dbReference>
<sequence length="543" mass="59960">MPTFTYDGKTIPFEPGETIIKAAYRQGIEIPHYCWHPGLSSPANCRMCLVEIAPPPGQRGMMLDVLEWDAAIGDYKPRQKPKLQPSCQIPAAEGMQVKGDTSDNVKEARKGVQEFLLLNHPVDCPICDQSGECKLQDYWVEHGQYQKRMRDEPIHKPKAVRFGPSIVYDAERCVMCTRCIRFMDEVAKDPVLDMRERGNLNEIFVAPGKELTGHYTFMTEHVCPVGALTTVDFRFKARVWFLRTAKSVCQGCATGCNSHLDYDPRYNKVYRYRPRDNEQVNAYWMCDEGMVSYKRAHEGRLIEPRVKGSVVAVKKALAEAKSYFEAVPGETVAVVLSAQHSLEDNWALRELAGAYLGTRAIYATGLAEGYHDAILIHEDKNPNTRGVLELASGVRPFSSLLDDIEAGRVTHVIALGGETPADASAELGERAKHALERLQALVVIAAHEGLLAHAAHVLLPAASWAEASGTYVNAKGIHQVTEKAIEPQGASEPAWKLVADVGQALGYDTSWTKLKQVRARWTSAPTVPDATAVSPSPQASQTP</sequence>
<dbReference type="SMART" id="SM00929">
    <property type="entry name" value="NADH-G_4Fe-4S_3"/>
    <property type="match status" value="1"/>
</dbReference>
<protein>
    <submittedName>
        <fullName evidence="13">2Fe-2S iron-sulfur cluster-binding protein</fullName>
    </submittedName>
</protein>
<feature type="domain" description="4Fe-4S Mo/W bis-MGD-type" evidence="11">
    <location>
        <begin position="242"/>
        <end position="300"/>
    </location>
</feature>
<dbReference type="Pfam" id="PF00384">
    <property type="entry name" value="Molybdopterin"/>
    <property type="match status" value="1"/>
</dbReference>
<evidence type="ECO:0000256" key="3">
    <source>
        <dbReference type="ARBA" id="ARBA00022485"/>
    </source>
</evidence>
<dbReference type="PROSITE" id="PS00642">
    <property type="entry name" value="COMPLEX1_75K_2"/>
    <property type="match status" value="1"/>
</dbReference>
<dbReference type="Gene3D" id="3.30.70.20">
    <property type="match status" value="1"/>
</dbReference>
<dbReference type="PROSITE" id="PS00641">
    <property type="entry name" value="COMPLEX1_75K_1"/>
    <property type="match status" value="1"/>
</dbReference>
<dbReference type="InterPro" id="IPR050123">
    <property type="entry name" value="Prok_molybdopt-oxidoreductase"/>
</dbReference>
<dbReference type="PROSITE" id="PS51839">
    <property type="entry name" value="4FE4S_HC3"/>
    <property type="match status" value="1"/>
</dbReference>
<organism evidence="13 14">
    <name type="scientific">Pendulispora rubella</name>
    <dbReference type="NCBI Taxonomy" id="2741070"/>
    <lineage>
        <taxon>Bacteria</taxon>
        <taxon>Pseudomonadati</taxon>
        <taxon>Myxococcota</taxon>
        <taxon>Myxococcia</taxon>
        <taxon>Myxococcales</taxon>
        <taxon>Sorangiineae</taxon>
        <taxon>Pendulisporaceae</taxon>
        <taxon>Pendulispora</taxon>
    </lineage>
</organism>
<proteinExistence type="inferred from homology"/>
<dbReference type="RefSeq" id="WP_394830852.1">
    <property type="nucleotide sequence ID" value="NZ_CP089929.1"/>
</dbReference>
<dbReference type="Pfam" id="PF04879">
    <property type="entry name" value="Molybdop_Fe4S4"/>
    <property type="match status" value="1"/>
</dbReference>
<keyword evidence="5" id="KW-1278">Translocase</keyword>
<dbReference type="InterPro" id="IPR006963">
    <property type="entry name" value="Mopterin_OxRdtase_4Fe-4S_dom"/>
</dbReference>
<dbReference type="PROSITE" id="PS51669">
    <property type="entry name" value="4FE4S_MOW_BIS_MGD"/>
    <property type="match status" value="1"/>
</dbReference>
<keyword evidence="3" id="KW-0004">4Fe-4S</keyword>
<evidence type="ECO:0000256" key="2">
    <source>
        <dbReference type="ARBA" id="ARBA00005404"/>
    </source>
</evidence>
<dbReference type="Pfam" id="PF10588">
    <property type="entry name" value="NADH-G_4Fe-4S_3"/>
    <property type="match status" value="1"/>
</dbReference>
<comment type="cofactor">
    <cofactor evidence="1">
        <name>[4Fe-4S] cluster</name>
        <dbReference type="ChEBI" id="CHEBI:49883"/>
    </cofactor>
</comment>
<evidence type="ECO:0000256" key="9">
    <source>
        <dbReference type="ARBA" id="ARBA00034078"/>
    </source>
</evidence>
<evidence type="ECO:0000259" key="10">
    <source>
        <dbReference type="PROSITE" id="PS51085"/>
    </source>
</evidence>
<dbReference type="SUPFAM" id="SSF54292">
    <property type="entry name" value="2Fe-2S ferredoxin-like"/>
    <property type="match status" value="1"/>
</dbReference>
<comment type="cofactor">
    <cofactor evidence="9">
        <name>[2Fe-2S] cluster</name>
        <dbReference type="ChEBI" id="CHEBI:190135"/>
    </cofactor>
</comment>
<dbReference type="InterPro" id="IPR036010">
    <property type="entry name" value="2Fe-2S_ferredoxin-like_sf"/>
</dbReference>
<dbReference type="CDD" id="cd00207">
    <property type="entry name" value="fer2"/>
    <property type="match status" value="1"/>
</dbReference>
<dbReference type="PANTHER" id="PTHR43105:SF13">
    <property type="entry name" value="NADH-UBIQUINONE OXIDOREDUCTASE 75 KDA SUBUNIT, MITOCHONDRIAL"/>
    <property type="match status" value="1"/>
</dbReference>
<evidence type="ECO:0000313" key="14">
    <source>
        <dbReference type="Proteomes" id="UP001374803"/>
    </source>
</evidence>
<dbReference type="Gene3D" id="3.10.20.740">
    <property type="match status" value="1"/>
</dbReference>
<dbReference type="PROSITE" id="PS51085">
    <property type="entry name" value="2FE2S_FER_2"/>
    <property type="match status" value="1"/>
</dbReference>
<dbReference type="PROSITE" id="PS00643">
    <property type="entry name" value="COMPLEX1_75K_3"/>
    <property type="match status" value="1"/>
</dbReference>